<evidence type="ECO:0000313" key="3">
    <source>
        <dbReference type="Proteomes" id="UP000037923"/>
    </source>
</evidence>
<dbReference type="VEuPathDB" id="TriTrypDB:LpyrH10_06_3950"/>
<keyword evidence="3" id="KW-1185">Reference proteome</keyword>
<comment type="caution">
    <text evidence="2">The sequence shown here is derived from an EMBL/GenBank/DDBJ whole genome shotgun (WGS) entry which is preliminary data.</text>
</comment>
<evidence type="ECO:0000313" key="2">
    <source>
        <dbReference type="EMBL" id="KPA81732.1"/>
    </source>
</evidence>
<dbReference type="RefSeq" id="XP_015660171.1">
    <property type="nucleotide sequence ID" value="XM_015801551.1"/>
</dbReference>
<feature type="region of interest" description="Disordered" evidence="1">
    <location>
        <begin position="567"/>
        <end position="586"/>
    </location>
</feature>
<sequence length="2060" mass="220074">MLVGKSVTRATAATSGSGSHVVNDNHEKTSTLTLLTELFNARELSPPLSAVALQPERLLRNSNEEAFIVAEEEDYVIHTLRSAPLSLFRESASNSGSSGLPFPELLEVRFNSNVKVHSSAEGKSKSRKSTASESASRSTTATSSSTASDEALASLTKVLSMLSLVFQRSPAALGKSGNYAKLLCLLKESDFVTYAARNMEELWRRCAGQSVATSNDAKCAAFPALALFCDVLVLLACHSGVAPKDAASAGKSTGRDSSIEASAVPSSSSSAPSASAFAAPTSLSKLYALNQEMGAALTDAVAPPAFLRRSVASLTAFLIHCAPHLPEEAVESALRDLENGGAVTRANVAHMAFVAALPSACPTMSPEWQCRALDVVRQATLYDADVQVAYCADGPTSVVLGVVMAKFGSAVHGLLSIMSAVAWCYCTADALVHMCRAVGVYGGTWETYPASYVNLVNFLHRALLRYPAAHEKTRSSCPEPRGSSGNTEGSTGMAAEPMTVSGASTALAQAPRRSMSTAGQRIYRPSIESLVDGAISSVAQQGEEHAASASNRQGRADSGQWLATVPSFADDVEVQGEDNSSERKEEPTAYLLRCEADPRSPRNFLFYLSLLAYVTSALPPLLNSFEELPLFFALSNCTRTITDVEEEPERGVAASAAPLTNANASLFSLCVDLLRANLSLAVGVSYDHTSRTERQRRLFCEATVSLLSAFMCEFPHSIQRLEVQTGCRNLVHTVSYVVTTIMHGSTASFQMKRTAYALLYRYGSAVESLRVVLARLVSPTNWTTLCGDAEYAQADLSESVELYKYLCNCNEDIGAAEMGHALVAAAEMPAGAFRCVVGGAAVATVVVNAVFDLREVATSESALFAAVTVPQLPQLFSRLGEALDTLLQAHRDGCWMAGGRSTWKSANVAAWLLYKTASLYRAPAMLPAATFPVPFSSEEADPAVVAGRRPRSAVAVCFTVLCDTAFQPAHREMAELLVAAMQACAEQQNAQQAFQALRSTLPNADVAKFRAALLTVQKGDNVGSVSNSLRLEVWLAMVRWCPALFVLLFGPPKQTDGDEEDQTEGGSGKDKDSPNGETASDNDAATAADAQPENLPFAKLLAATIRTKDTPLHEKALALQVLRYTGLSNMLDVDEVAALLLKEGGAKKSRRDADSTTTASAATAAAATSSPCGGVWEVTMLAVACITYINASIAGQLAKAKKAAESGGAHSSDNGNEGAGAFTTADARAPLRRPNVLPLSPPIPPITTLSGASPAVAVRCKVLANYTDTIDQLLRHARVIMDECRTAYERESREVDYEDVFEWLARHDDNRSDYGEGLSASVVLPRRSGLLHGAATRVESTFGAESTALVRHTTSTALTTAASRVSSLHTSKAAFPLFSLSTGQLASLLPYHRLVPVGPAESRFFRGTGDDHRLNALATLLDSAADVAAAVEQLLWFSVVDTNVAGLFSKRTLSLFEASLNSVVACRANSPLLAPLLTRYLKHALRLARAATGVLEGTLGSDMMELEVAPSIQRAMLQLAAFVKVNHKHRFLFVDAVPIVTAFPLNSLPEQAAVEELMRDVQAMLHDQLVAPIEKDREEEAFHVFDTAVEGCTRYFGRQRSDSSSVDTVLVARLLSTLLQYASLLSRFIQPTQPACAKAYRFAGVLECVCCILASAGKRVAVLGFISEDTLLGFTRALGQFALSAVYDHAAQCHRRLGLHVCWYAVVSLWCVVVSLRGPFDARASGWLPSLKSALESIPRFASAVGAFPGAHGADRQALLVWELEEVDVATRLAAALALQDVLLPSLLTSVQAGFLFLQQPRLQQRCVASLPTPDASTSEGHRIVAAQAHALRNALVVLLKQPYYALPRDGVSHAAFVFSPELLRDPALISIRGGATAERGGVTAQSLIFSLDLLRQFTVRELQLLRRITASAATTGGLERSPDVSRISTGSVPSRESSVGRSPSRGPLGDGETVTDVDELYTADGAAEDVAEQHTIHLETVQLALNAYVLSVDDLLDNASYAPGGFYTSAVTQTIRHATERLLHTLRSLAREVRDLRRPLLSQIVQAKTAQLQAVLERL</sequence>
<reference evidence="2 3" key="1">
    <citation type="submission" date="2015-07" db="EMBL/GenBank/DDBJ databases">
        <title>High-quality genome of monoxenous trypanosomatid Leptomonas pyrrhocoris.</title>
        <authorList>
            <person name="Flegontov P."/>
            <person name="Butenko A."/>
            <person name="Firsov S."/>
            <person name="Vlcek C."/>
            <person name="Logacheva M.D."/>
            <person name="Field M."/>
            <person name="Filatov D."/>
            <person name="Flegontova O."/>
            <person name="Gerasimov E."/>
            <person name="Jackson A.P."/>
            <person name="Kelly S."/>
            <person name="Opperdoes F."/>
            <person name="O'Reilly A."/>
            <person name="Votypka J."/>
            <person name="Yurchenko V."/>
            <person name="Lukes J."/>
        </authorList>
    </citation>
    <scope>NUCLEOTIDE SEQUENCE [LARGE SCALE GENOMIC DNA]</scope>
    <source>
        <strain evidence="2">H10</strain>
    </source>
</reference>
<protein>
    <submittedName>
        <fullName evidence="2">Uncharacterized protein</fullName>
    </submittedName>
</protein>
<dbReference type="OrthoDB" id="272660at2759"/>
<accession>A0A0N0VFW9</accession>
<proteinExistence type="predicted"/>
<feature type="region of interest" description="Disordered" evidence="1">
    <location>
        <begin position="1917"/>
        <end position="1954"/>
    </location>
</feature>
<organism evidence="2 3">
    <name type="scientific">Leptomonas pyrrhocoris</name>
    <name type="common">Firebug parasite</name>
    <dbReference type="NCBI Taxonomy" id="157538"/>
    <lineage>
        <taxon>Eukaryota</taxon>
        <taxon>Discoba</taxon>
        <taxon>Euglenozoa</taxon>
        <taxon>Kinetoplastea</taxon>
        <taxon>Metakinetoplastina</taxon>
        <taxon>Trypanosomatida</taxon>
        <taxon>Trypanosomatidae</taxon>
        <taxon>Leishmaniinae</taxon>
        <taxon>Leptomonas</taxon>
    </lineage>
</organism>
<dbReference type="Proteomes" id="UP000037923">
    <property type="component" value="Unassembled WGS sequence"/>
</dbReference>
<feature type="region of interest" description="Disordered" evidence="1">
    <location>
        <begin position="1"/>
        <end position="24"/>
    </location>
</feature>
<evidence type="ECO:0000256" key="1">
    <source>
        <dbReference type="SAM" id="MobiDB-lite"/>
    </source>
</evidence>
<feature type="region of interest" description="Disordered" evidence="1">
    <location>
        <begin position="473"/>
        <end position="495"/>
    </location>
</feature>
<feature type="region of interest" description="Disordered" evidence="1">
    <location>
        <begin position="245"/>
        <end position="274"/>
    </location>
</feature>
<dbReference type="EMBL" id="LGTL01000006">
    <property type="protein sequence ID" value="KPA81732.1"/>
    <property type="molecule type" value="Genomic_DNA"/>
</dbReference>
<feature type="compositionally biased region" description="Low complexity" evidence="1">
    <location>
        <begin position="1078"/>
        <end position="1089"/>
    </location>
</feature>
<name>A0A0N0VFW9_LEPPY</name>
<feature type="region of interest" description="Disordered" evidence="1">
    <location>
        <begin position="1054"/>
        <end position="1089"/>
    </location>
</feature>
<dbReference type="OMA" id="ANMAHMA"/>
<feature type="compositionally biased region" description="Polar residues" evidence="1">
    <location>
        <begin position="8"/>
        <end position="22"/>
    </location>
</feature>
<feature type="compositionally biased region" description="Low complexity" evidence="1">
    <location>
        <begin position="259"/>
        <end position="274"/>
    </location>
</feature>
<gene>
    <name evidence="2" type="ORF">ABB37_04025</name>
</gene>
<feature type="compositionally biased region" description="Low complexity" evidence="1">
    <location>
        <begin position="129"/>
        <end position="143"/>
    </location>
</feature>
<feature type="region of interest" description="Disordered" evidence="1">
    <location>
        <begin position="117"/>
        <end position="143"/>
    </location>
</feature>
<dbReference type="GeneID" id="26904316"/>
<feature type="compositionally biased region" description="Polar residues" evidence="1">
    <location>
        <begin position="1927"/>
        <end position="1942"/>
    </location>
</feature>